<accession>A0A7W7LA16</accession>
<dbReference type="Proteomes" id="UP000556436">
    <property type="component" value="Unassembled WGS sequence"/>
</dbReference>
<evidence type="ECO:0000256" key="1">
    <source>
        <dbReference type="SAM" id="MobiDB-lite"/>
    </source>
</evidence>
<dbReference type="AlphaFoldDB" id="A0A7W7LA16"/>
<organism evidence="2 3">
    <name type="scientific">Streptomyces netropsis</name>
    <name type="common">Streptoverticillium netropsis</name>
    <dbReference type="NCBI Taxonomy" id="55404"/>
    <lineage>
        <taxon>Bacteria</taxon>
        <taxon>Bacillati</taxon>
        <taxon>Actinomycetota</taxon>
        <taxon>Actinomycetes</taxon>
        <taxon>Kitasatosporales</taxon>
        <taxon>Streptomycetaceae</taxon>
        <taxon>Streptomyces</taxon>
    </lineage>
</organism>
<dbReference type="RefSeq" id="WP_184732705.1">
    <property type="nucleotide sequence ID" value="NZ_BMRW01000003.1"/>
</dbReference>
<sequence length="73" mass="8090">MEHELRAEYKDGNTPRDPDAEVKAWHVVRQEGMTAMCGRELDPGSATRSTDDWGTSGLPLCHSCGALYLRESP</sequence>
<comment type="caution">
    <text evidence="2">The sequence shown here is derived from an EMBL/GenBank/DDBJ whole genome shotgun (WGS) entry which is preliminary data.</text>
</comment>
<keyword evidence="3" id="KW-1185">Reference proteome</keyword>
<evidence type="ECO:0000313" key="3">
    <source>
        <dbReference type="Proteomes" id="UP000556436"/>
    </source>
</evidence>
<name>A0A7W7LA16_STRNE</name>
<feature type="region of interest" description="Disordered" evidence="1">
    <location>
        <begin position="1"/>
        <end position="21"/>
    </location>
</feature>
<evidence type="ECO:0000313" key="2">
    <source>
        <dbReference type="EMBL" id="MBB4885836.1"/>
    </source>
</evidence>
<dbReference type="EMBL" id="JACHJG010000003">
    <property type="protein sequence ID" value="MBB4885836.1"/>
    <property type="molecule type" value="Genomic_DNA"/>
</dbReference>
<proteinExistence type="predicted"/>
<protein>
    <submittedName>
        <fullName evidence="2">Uncharacterized protein</fullName>
    </submittedName>
</protein>
<reference evidence="2 3" key="1">
    <citation type="submission" date="2020-08" db="EMBL/GenBank/DDBJ databases">
        <title>Genomic Encyclopedia of Type Strains, Phase III (KMG-III): the genomes of soil and plant-associated and newly described type strains.</title>
        <authorList>
            <person name="Whitman W."/>
        </authorList>
    </citation>
    <scope>NUCLEOTIDE SEQUENCE [LARGE SCALE GENOMIC DNA]</scope>
    <source>
        <strain evidence="2 3">CECT 3265</strain>
    </source>
</reference>
<gene>
    <name evidence="2" type="ORF">FHS38_001865</name>
</gene>